<dbReference type="VEuPathDB" id="VectorBase:AALB20_032204"/>
<name>A0A182FU46_ANOAL</name>
<feature type="region of interest" description="Disordered" evidence="2">
    <location>
        <begin position="586"/>
        <end position="622"/>
    </location>
</feature>
<feature type="coiled-coil region" evidence="1">
    <location>
        <begin position="419"/>
        <end position="446"/>
    </location>
</feature>
<proteinExistence type="predicted"/>
<reference evidence="3 4" key="1">
    <citation type="journal article" date="2017" name="G3 (Bethesda)">
        <title>The Physical Genome Mapping of Anopheles albimanus Corrected Scaffold Misassemblies and Identified Interarm Rearrangements in Genus Anopheles.</title>
        <authorList>
            <person name="Artemov G.N."/>
            <person name="Peery A.N."/>
            <person name="Jiang X."/>
            <person name="Tu Z."/>
            <person name="Stegniy V.N."/>
            <person name="Sharakhova M.V."/>
            <person name="Sharakhov I.V."/>
        </authorList>
    </citation>
    <scope>NUCLEOTIDE SEQUENCE [LARGE SCALE GENOMIC DNA]</scope>
    <source>
        <strain evidence="3 4">ALBI9_A</strain>
    </source>
</reference>
<feature type="region of interest" description="Disordered" evidence="2">
    <location>
        <begin position="65"/>
        <end position="87"/>
    </location>
</feature>
<feature type="compositionally biased region" description="Basic and acidic residues" evidence="2">
    <location>
        <begin position="586"/>
        <end position="601"/>
    </location>
</feature>
<dbReference type="AlphaFoldDB" id="A0A182FU46"/>
<dbReference type="Proteomes" id="UP000069272">
    <property type="component" value="Chromosome 3R"/>
</dbReference>
<sequence length="622" mass="68261">MATSGGSSRADVPANHLTRSRSTANSRGRTTMAQTDGAAAIPDGSSYYYCTLPRPSAKVLPPYEPTDECETGPRVDLQSSTGADVDPKAMGNTQTIQQRLSAGCDPAVDQAEARRSLLYEQNMCTFENFCERRNSQQRLQSVDTTPSDPGRRDLLVEAEVDESADGLGNFCTLRRPSRRQEMALSTDDDGTTARYCTLKRKKLQLNRKFVESFLEDPNAKVADYLSELDAYLDEIDDVEDEDDASDVTSVSVVQNEEVEPSVSVNGSEDGEHHGPHASSADDGGVHSQSLQYYQAQHGSGDGGKIEVATDDGPQDNRIQYGDIKHFCTLPKQKRTQVLSAFKRGASLRRTFVAPAPPTTSTASEAEGTFGAAAAAAAPSAETLSAITDVHSFLTKRIVWMESTVTGVAASEDDGAIGGLSEEAIELENLRLALAESEATLAALEALVAKQPKQAPLRYEQLAAFFHGWVRKCETATAKARFRRQTIARQIAHYRGLVEQKREYAGSETLRVQLEGFELERTIGERDLQATLATSRELRFRGAEAKRNVQLERRALYAAMQQHARLLQDVDREQALGRQLSAKIEQTEREVSELQKENERLRRSVRRQNGIAELRPNSEAGAG</sequence>
<feature type="region of interest" description="Disordered" evidence="2">
    <location>
        <begin position="1"/>
        <end position="42"/>
    </location>
</feature>
<evidence type="ECO:0000256" key="1">
    <source>
        <dbReference type="SAM" id="Coils"/>
    </source>
</evidence>
<keyword evidence="4" id="KW-1185">Reference proteome</keyword>
<accession>A0A182FU46</accession>
<dbReference type="VEuPathDB" id="VectorBase:AALB010081"/>
<keyword evidence="1" id="KW-0175">Coiled coil</keyword>
<feature type="compositionally biased region" description="Polar residues" evidence="2">
    <location>
        <begin position="20"/>
        <end position="34"/>
    </location>
</feature>
<organism evidence="3 4">
    <name type="scientific">Anopheles albimanus</name>
    <name type="common">New world malaria mosquito</name>
    <dbReference type="NCBI Taxonomy" id="7167"/>
    <lineage>
        <taxon>Eukaryota</taxon>
        <taxon>Metazoa</taxon>
        <taxon>Ecdysozoa</taxon>
        <taxon>Arthropoda</taxon>
        <taxon>Hexapoda</taxon>
        <taxon>Insecta</taxon>
        <taxon>Pterygota</taxon>
        <taxon>Neoptera</taxon>
        <taxon>Endopterygota</taxon>
        <taxon>Diptera</taxon>
        <taxon>Nematocera</taxon>
        <taxon>Culicoidea</taxon>
        <taxon>Culicidae</taxon>
        <taxon>Anophelinae</taxon>
        <taxon>Anopheles</taxon>
    </lineage>
</organism>
<evidence type="ECO:0000313" key="4">
    <source>
        <dbReference type="Proteomes" id="UP000069272"/>
    </source>
</evidence>
<dbReference type="EnsemblMetazoa" id="AALB010081-RA">
    <property type="protein sequence ID" value="AALB010081-PA"/>
    <property type="gene ID" value="AALB010081"/>
</dbReference>
<feature type="region of interest" description="Disordered" evidence="2">
    <location>
        <begin position="239"/>
        <end position="286"/>
    </location>
</feature>
<reference evidence="3" key="2">
    <citation type="submission" date="2022-08" db="UniProtKB">
        <authorList>
            <consortium name="EnsemblMetazoa"/>
        </authorList>
    </citation>
    <scope>IDENTIFICATION</scope>
    <source>
        <strain evidence="3">STECLA/ALBI9_A</strain>
    </source>
</reference>
<protein>
    <submittedName>
        <fullName evidence="3">Uncharacterized protein</fullName>
    </submittedName>
</protein>
<feature type="region of interest" description="Disordered" evidence="2">
    <location>
        <begin position="295"/>
        <end position="314"/>
    </location>
</feature>
<evidence type="ECO:0000313" key="3">
    <source>
        <dbReference type="EnsemblMetazoa" id="AALB010081-PA"/>
    </source>
</evidence>
<evidence type="ECO:0000256" key="2">
    <source>
        <dbReference type="SAM" id="MobiDB-lite"/>
    </source>
</evidence>